<reference evidence="3 4" key="1">
    <citation type="submission" date="2018-07" db="EMBL/GenBank/DDBJ databases">
        <title>Genomic Encyclopedia of Type Strains, Phase IV (KMG-IV): sequencing the most valuable type-strain genomes for metagenomic binning, comparative biology and taxonomic classification.</title>
        <authorList>
            <person name="Goeker M."/>
        </authorList>
    </citation>
    <scope>NUCLEOTIDE SEQUENCE [LARGE SCALE GENOMIC DNA]</scope>
    <source>
        <strain evidence="3 4">DSM 44290</strain>
    </source>
</reference>
<dbReference type="InterPro" id="IPR020051">
    <property type="entry name" value="SagB-type_dehydrogenase"/>
</dbReference>
<comment type="caution">
    <text evidence="3">The sequence shown here is derived from an EMBL/GenBank/DDBJ whole genome shotgun (WGS) entry which is preliminary data.</text>
</comment>
<dbReference type="EMBL" id="QQBC01000004">
    <property type="protein sequence ID" value="RDI66475.1"/>
    <property type="molecule type" value="Genomic_DNA"/>
</dbReference>
<feature type="domain" description="Nitroreductase" evidence="1">
    <location>
        <begin position="290"/>
        <end position="475"/>
    </location>
</feature>
<dbReference type="SUPFAM" id="SSF55469">
    <property type="entry name" value="FMN-dependent nitroreductase-like"/>
    <property type="match status" value="1"/>
</dbReference>
<dbReference type="GO" id="GO:0016491">
    <property type="term" value="F:oxidoreductase activity"/>
    <property type="evidence" value="ECO:0007669"/>
    <property type="project" value="InterPro"/>
</dbReference>
<dbReference type="PANTHER" id="PTHR43745">
    <property type="entry name" value="NITROREDUCTASE MJ1384-RELATED"/>
    <property type="match status" value="1"/>
</dbReference>
<dbReference type="RefSeq" id="WP_067999473.1">
    <property type="nucleotide sequence ID" value="NZ_QQBC01000004.1"/>
</dbReference>
<dbReference type="Proteomes" id="UP000254869">
    <property type="component" value="Unassembled WGS sequence"/>
</dbReference>
<dbReference type="NCBIfam" id="TIGR03605">
    <property type="entry name" value="antibiot_sagB"/>
    <property type="match status" value="1"/>
</dbReference>
<dbReference type="Pfam" id="PF22767">
    <property type="entry name" value="ThcOx"/>
    <property type="match status" value="1"/>
</dbReference>
<dbReference type="PANTHER" id="PTHR43745:SF2">
    <property type="entry name" value="NITROREDUCTASE MJ1384-RELATED"/>
    <property type="match status" value="1"/>
</dbReference>
<accession>A0A370I6V8</accession>
<dbReference type="InterPro" id="IPR000415">
    <property type="entry name" value="Nitroreductase-like"/>
</dbReference>
<gene>
    <name evidence="3" type="ORF">DFR76_104221</name>
</gene>
<dbReference type="InterPro" id="IPR054488">
    <property type="entry name" value="ThcOx_dom2"/>
</dbReference>
<dbReference type="Gene3D" id="3.40.109.10">
    <property type="entry name" value="NADH Oxidase"/>
    <property type="match status" value="1"/>
</dbReference>
<dbReference type="Pfam" id="PF00881">
    <property type="entry name" value="Nitroreductase"/>
    <property type="match status" value="1"/>
</dbReference>
<dbReference type="InterPro" id="IPR029479">
    <property type="entry name" value="Nitroreductase"/>
</dbReference>
<dbReference type="InterPro" id="IPR052544">
    <property type="entry name" value="Bacteriocin_Proc_Enz"/>
</dbReference>
<proteinExistence type="predicted"/>
<keyword evidence="4" id="KW-1185">Reference proteome</keyword>
<evidence type="ECO:0000313" key="3">
    <source>
        <dbReference type="EMBL" id="RDI66475.1"/>
    </source>
</evidence>
<sequence>MTTIDRALDYELVLALRPGVSLVDDSANGRIHLLQRGVWQYNQAFEYPGVDYRRVLSSAAAGEIVRGESGVIGIRHDGAISELPRESSEFVEHLARDGWLTVTVCAGSRRLYAIRPLRELPPQCLHPGPESGPPISDTEISRFVVARREIGVLLESPLAPAHLELYDPDVASIFARLLSGADRIEDPVPGLAARLVRDLSVVGMLAAVTGERTEPGIRQWRPQDLWFHRRSRRGNGGYDGLGFGRTGWGKELGRSEPARRASHPGSQIELPRPDLRALCTADIPLARAVEERRSHRNFDDSNRVRLQQISEILYRSARVRSQYVLEGTECLSVPYPSGGAVYELEIYLVARLVDGLAPGFYHYEKYEHRLRQLPGANSAAAQMLRTAAAAAAVRQMPQAMFVITARFGRLLPTYEEVPYALVLKHVGALYQTLYLAATAVGVGLCGLGAGDSATFETTVGLDFTEEGSVGEMIIGSVAERS</sequence>
<organism evidence="3 4">
    <name type="scientific">Nocardia pseudobrasiliensis</name>
    <dbReference type="NCBI Taxonomy" id="45979"/>
    <lineage>
        <taxon>Bacteria</taxon>
        <taxon>Bacillati</taxon>
        <taxon>Actinomycetota</taxon>
        <taxon>Actinomycetes</taxon>
        <taxon>Mycobacteriales</taxon>
        <taxon>Nocardiaceae</taxon>
        <taxon>Nocardia</taxon>
    </lineage>
</organism>
<dbReference type="AlphaFoldDB" id="A0A370I6V8"/>
<protein>
    <submittedName>
        <fullName evidence="3">SagB-type dehydrogenase family enzyme</fullName>
    </submittedName>
</protein>
<evidence type="ECO:0000313" key="4">
    <source>
        <dbReference type="Proteomes" id="UP000254869"/>
    </source>
</evidence>
<feature type="domain" description="Cyanobactin oxidase ThcOx second" evidence="2">
    <location>
        <begin position="140"/>
        <end position="234"/>
    </location>
</feature>
<dbReference type="CDD" id="cd02142">
    <property type="entry name" value="McbC_SagB-like_oxidoreductase"/>
    <property type="match status" value="1"/>
</dbReference>
<evidence type="ECO:0000259" key="2">
    <source>
        <dbReference type="Pfam" id="PF22767"/>
    </source>
</evidence>
<name>A0A370I6V8_9NOCA</name>
<dbReference type="STRING" id="1210086.GCA_001613105_03830"/>
<evidence type="ECO:0000259" key="1">
    <source>
        <dbReference type="Pfam" id="PF00881"/>
    </source>
</evidence>